<dbReference type="EMBL" id="QYBA01000126">
    <property type="protein sequence ID" value="TKY91818.1"/>
    <property type="molecule type" value="Genomic_DNA"/>
</dbReference>
<reference evidence="1" key="1">
    <citation type="submission" date="2018-09" db="EMBL/GenBank/DDBJ databases">
        <title>A genomic encyclopedia of anaerobic methanotrophic archaea.</title>
        <authorList>
            <person name="Skennerton C.T."/>
            <person name="Chadwick G.L."/>
            <person name="Laso-Perez R."/>
            <person name="Leu A.O."/>
            <person name="Speth D.R."/>
            <person name="Yu H."/>
            <person name="Morgan-Lang C."/>
            <person name="Hatzenpichler R."/>
            <person name="Goudeau D."/>
            <person name="Malmstrom R."/>
            <person name="Woyke T."/>
            <person name="Hallam S."/>
            <person name="Tyson G.W."/>
            <person name="Wegener G."/>
            <person name="Boetius A."/>
            <person name="Orphan V.J."/>
        </authorList>
    </citation>
    <scope>NUCLEOTIDE SEQUENCE</scope>
    <source>
        <strain evidence="1">CONS3730D10UFb2</strain>
    </source>
</reference>
<sequence>MKNIVLFGSVIVAFLILTGSSAADNQTFEQTPDQTSTENDINLPGFSLFAALSILLIIVHMKQKKN</sequence>
<dbReference type="Proteomes" id="UP000315423">
    <property type="component" value="Unassembled WGS sequence"/>
</dbReference>
<proteinExistence type="predicted"/>
<accession>A0AC61SAM3</accession>
<protein>
    <submittedName>
        <fullName evidence="1">Uncharacterized protein</fullName>
    </submittedName>
</protein>
<evidence type="ECO:0000313" key="2">
    <source>
        <dbReference type="Proteomes" id="UP000315423"/>
    </source>
</evidence>
<organism evidence="1 2">
    <name type="scientific">Candidatus Methanomarinus sp</name>
    <dbReference type="NCBI Taxonomy" id="3386244"/>
    <lineage>
        <taxon>Archaea</taxon>
        <taxon>Methanobacteriati</taxon>
        <taxon>Methanobacteriota</taxon>
        <taxon>Stenosarchaea group</taxon>
        <taxon>Methanomicrobia</taxon>
        <taxon>Methanosarcinales</taxon>
        <taxon>ANME-2 cluster</taxon>
        <taxon>Candidatus Methanocomedenaceae</taxon>
        <taxon>Candidatus Methanomarinus</taxon>
    </lineage>
</organism>
<comment type="caution">
    <text evidence="1">The sequence shown here is derived from an EMBL/GenBank/DDBJ whole genome shotgun (WGS) entry which is preliminary data.</text>
</comment>
<name>A0AC61SAM3_9EURY</name>
<evidence type="ECO:0000313" key="1">
    <source>
        <dbReference type="EMBL" id="TKY91818.1"/>
    </source>
</evidence>
<gene>
    <name evidence="1" type="ORF">C5S46_03900</name>
</gene>